<dbReference type="EMBL" id="JASJOS010000011">
    <property type="protein sequence ID" value="MDJ1483500.1"/>
    <property type="molecule type" value="Genomic_DNA"/>
</dbReference>
<proteinExistence type="predicted"/>
<feature type="domain" description="Zinc beta-ribbon finger putative" evidence="2">
    <location>
        <begin position="6"/>
        <end position="70"/>
    </location>
</feature>
<gene>
    <name evidence="3" type="ORF">QNI16_23580</name>
</gene>
<evidence type="ECO:0000313" key="4">
    <source>
        <dbReference type="Proteomes" id="UP001241110"/>
    </source>
</evidence>
<dbReference type="InterPro" id="IPR045951">
    <property type="entry name" value="DUF6371"/>
</dbReference>
<accession>A0AAE3QU43</accession>
<dbReference type="RefSeq" id="WP_313983435.1">
    <property type="nucleotide sequence ID" value="NZ_JASJOS010000011.1"/>
</dbReference>
<dbReference type="AlphaFoldDB" id="A0AAE3QU43"/>
<reference evidence="3" key="1">
    <citation type="submission" date="2023-05" db="EMBL/GenBank/DDBJ databases">
        <authorList>
            <person name="Zhang X."/>
        </authorList>
    </citation>
    <scope>NUCLEOTIDE SEQUENCE</scope>
    <source>
        <strain evidence="3">YF14B1</strain>
    </source>
</reference>
<dbReference type="NCBIfam" id="NF040506">
    <property type="entry name" value="PG0870_Nterm"/>
    <property type="match status" value="1"/>
</dbReference>
<dbReference type="Pfam" id="PF21957">
    <property type="entry name" value="Zn_ribbon_16"/>
    <property type="match status" value="1"/>
</dbReference>
<dbReference type="Proteomes" id="UP001241110">
    <property type="component" value="Unassembled WGS sequence"/>
</dbReference>
<sequence>MKTIEHTFILEPYKTLANRYTCPACEQSKTFTRYINHSTGEYLADHVGRCNRESNCGYHYTPKQYFQENPQVKSIELATPNTQKFPEPVKQPSFIDIDIVKQSFHEKSYYHNQFVLFLADKFGITLAEEAVRKYCIGSSKYWSGATVFWQLDTDWMPRAGKIMLYDRATGKRVKQPFNHIHWVHRILKLDDFNLKQCFFGEHLLDIEPPDKPIAIVESEKTAVIAFIYKPDLIWLASGGISNISSDRFKHLQGRKIILFPDLNGYDKWMEKAKEIPGVVVSDLLETVATDEERQNGLDLADYLLRFNYLEFWTYPKEWDDSIC</sequence>
<evidence type="ECO:0000259" key="2">
    <source>
        <dbReference type="Pfam" id="PF21957"/>
    </source>
</evidence>
<protein>
    <submittedName>
        <fullName evidence="3">DUF6371 domain-containing protein</fullName>
    </submittedName>
</protein>
<dbReference type="InterPro" id="IPR047731">
    <property type="entry name" value="Zinc_ribbon_put"/>
</dbReference>
<evidence type="ECO:0000259" key="1">
    <source>
        <dbReference type="Pfam" id="PF19898"/>
    </source>
</evidence>
<feature type="domain" description="DUF6371" evidence="1">
    <location>
        <begin position="112"/>
        <end position="262"/>
    </location>
</feature>
<organism evidence="3 4">
    <name type="scientific">Xanthocytophaga flava</name>
    <dbReference type="NCBI Taxonomy" id="3048013"/>
    <lineage>
        <taxon>Bacteria</taxon>
        <taxon>Pseudomonadati</taxon>
        <taxon>Bacteroidota</taxon>
        <taxon>Cytophagia</taxon>
        <taxon>Cytophagales</taxon>
        <taxon>Rhodocytophagaceae</taxon>
        <taxon>Xanthocytophaga</taxon>
    </lineage>
</organism>
<name>A0AAE3QU43_9BACT</name>
<comment type="caution">
    <text evidence="3">The sequence shown here is derived from an EMBL/GenBank/DDBJ whole genome shotgun (WGS) entry which is preliminary data.</text>
</comment>
<dbReference type="Pfam" id="PF19898">
    <property type="entry name" value="DUF6371"/>
    <property type="match status" value="1"/>
</dbReference>
<evidence type="ECO:0000313" key="3">
    <source>
        <dbReference type="EMBL" id="MDJ1483500.1"/>
    </source>
</evidence>